<dbReference type="PANTHER" id="PTHR43434:SF26">
    <property type="entry name" value="PYROPHOSPHATASE PPAX"/>
    <property type="match status" value="1"/>
</dbReference>
<dbReference type="InterPro" id="IPR023214">
    <property type="entry name" value="HAD_sf"/>
</dbReference>
<dbReference type="EMBL" id="AP026709">
    <property type="protein sequence ID" value="BDQ38014.1"/>
    <property type="molecule type" value="Genomic_DNA"/>
</dbReference>
<dbReference type="PANTHER" id="PTHR43434">
    <property type="entry name" value="PHOSPHOGLYCOLATE PHOSPHATASE"/>
    <property type="match status" value="1"/>
</dbReference>
<dbReference type="InterPro" id="IPR041492">
    <property type="entry name" value="HAD_2"/>
</dbReference>
<dbReference type="SFLD" id="SFLDS00003">
    <property type="entry name" value="Haloacid_Dehalogenase"/>
    <property type="match status" value="1"/>
</dbReference>
<dbReference type="Proteomes" id="UP001317742">
    <property type="component" value="Chromosome"/>
</dbReference>
<dbReference type="InterPro" id="IPR023198">
    <property type="entry name" value="PGP-like_dom2"/>
</dbReference>
<keyword evidence="2" id="KW-1185">Reference proteome</keyword>
<evidence type="ECO:0000313" key="1">
    <source>
        <dbReference type="EMBL" id="BDQ38014.1"/>
    </source>
</evidence>
<evidence type="ECO:0000313" key="2">
    <source>
        <dbReference type="Proteomes" id="UP001317742"/>
    </source>
</evidence>
<name>A0ABM8B2G9_9BACT</name>
<sequence length="222" mass="24207">MGKLDAIIFDFDGTLADVPLDFDWMKTKIAALGEVFMDERPVPNSRPALEWLEDLSSQVMKRDRAEGMEFLSRGRLVITAMELDAARDGTLFEFTRPVLADLAKRRVAAGVITRNISPAVKTVFPDIEQYTRVFIPREVASKLKPDPAHLYQALTVIGADPTKSLMVGDHPMDVETGHRAGTLSAAVTSGNANADAFTDSPPNFICSNVAQLMDELASAGLI</sequence>
<reference evidence="1 2" key="1">
    <citation type="submission" date="2022-08" db="EMBL/GenBank/DDBJ databases">
        <title>Genome Sequence of the sulphate-reducing bacterium, Pseudodesulfovibrio sp. SYK.</title>
        <authorList>
            <person name="Kondo R."/>
            <person name="Kataoka T."/>
        </authorList>
    </citation>
    <scope>NUCLEOTIDE SEQUENCE [LARGE SCALE GENOMIC DNA]</scope>
    <source>
        <strain evidence="1 2">SYK</strain>
    </source>
</reference>
<dbReference type="InterPro" id="IPR036412">
    <property type="entry name" value="HAD-like_sf"/>
</dbReference>
<dbReference type="Gene3D" id="3.40.50.1000">
    <property type="entry name" value="HAD superfamily/HAD-like"/>
    <property type="match status" value="1"/>
</dbReference>
<gene>
    <name evidence="1" type="ORF">SYK_23740</name>
</gene>
<dbReference type="Pfam" id="PF13419">
    <property type="entry name" value="HAD_2"/>
    <property type="match status" value="1"/>
</dbReference>
<dbReference type="InterPro" id="IPR050155">
    <property type="entry name" value="HAD-like_hydrolase_sf"/>
</dbReference>
<dbReference type="SFLD" id="SFLDG01129">
    <property type="entry name" value="C1.5:_HAD__Beta-PGM__Phosphata"/>
    <property type="match status" value="1"/>
</dbReference>
<accession>A0ABM8B2G9</accession>
<protein>
    <submittedName>
        <fullName evidence="1">Haloacid dehalogenase</fullName>
    </submittedName>
</protein>
<dbReference type="Gene3D" id="1.10.150.240">
    <property type="entry name" value="Putative phosphatase, domain 2"/>
    <property type="match status" value="1"/>
</dbReference>
<organism evidence="1 2">
    <name type="scientific">Pseudodesulfovibrio nedwellii</name>
    <dbReference type="NCBI Taxonomy" id="2973072"/>
    <lineage>
        <taxon>Bacteria</taxon>
        <taxon>Pseudomonadati</taxon>
        <taxon>Thermodesulfobacteriota</taxon>
        <taxon>Desulfovibrionia</taxon>
        <taxon>Desulfovibrionales</taxon>
        <taxon>Desulfovibrionaceae</taxon>
    </lineage>
</organism>
<proteinExistence type="predicted"/>
<dbReference type="SUPFAM" id="SSF56784">
    <property type="entry name" value="HAD-like"/>
    <property type="match status" value="1"/>
</dbReference>
<dbReference type="RefSeq" id="WP_281760523.1">
    <property type="nucleotide sequence ID" value="NZ_AP026709.1"/>
</dbReference>